<feature type="compositionally biased region" description="Low complexity" evidence="7">
    <location>
        <begin position="407"/>
        <end position="416"/>
    </location>
</feature>
<keyword evidence="10" id="KW-1185">Reference proteome</keyword>
<dbReference type="GO" id="GO:0008270">
    <property type="term" value="F:zinc ion binding"/>
    <property type="evidence" value="ECO:0007669"/>
    <property type="project" value="UniProtKB-KW"/>
</dbReference>
<dbReference type="InterPro" id="IPR039355">
    <property type="entry name" value="Transcription_factor_GATA"/>
</dbReference>
<dbReference type="GO" id="GO:0000978">
    <property type="term" value="F:RNA polymerase II cis-regulatory region sequence-specific DNA binding"/>
    <property type="evidence" value="ECO:0007669"/>
    <property type="project" value="TreeGrafter"/>
</dbReference>
<feature type="region of interest" description="Disordered" evidence="7">
    <location>
        <begin position="611"/>
        <end position="662"/>
    </location>
</feature>
<evidence type="ECO:0000256" key="7">
    <source>
        <dbReference type="SAM" id="MobiDB-lite"/>
    </source>
</evidence>
<dbReference type="GO" id="GO:0045944">
    <property type="term" value="P:positive regulation of transcription by RNA polymerase II"/>
    <property type="evidence" value="ECO:0007669"/>
    <property type="project" value="TreeGrafter"/>
</dbReference>
<dbReference type="AlphaFoldDB" id="A0A167JB00"/>
<dbReference type="STRING" id="1330018.A0A167JB00"/>
<accession>A0A167JB00</accession>
<protein>
    <recommendedName>
        <fullName evidence="8">GATA-type domain-containing protein</fullName>
    </recommendedName>
</protein>
<keyword evidence="4" id="KW-0862">Zinc</keyword>
<feature type="compositionally biased region" description="Polar residues" evidence="7">
    <location>
        <begin position="66"/>
        <end position="87"/>
    </location>
</feature>
<dbReference type="PROSITE" id="PS00344">
    <property type="entry name" value="GATA_ZN_FINGER_1"/>
    <property type="match status" value="1"/>
</dbReference>
<dbReference type="PRINTS" id="PR00619">
    <property type="entry name" value="GATAZNFINGER"/>
</dbReference>
<feature type="region of interest" description="Disordered" evidence="7">
    <location>
        <begin position="407"/>
        <end position="531"/>
    </location>
</feature>
<dbReference type="PANTHER" id="PTHR10071:SF281">
    <property type="entry name" value="BOX A-BINDING FACTOR-RELATED"/>
    <property type="match status" value="1"/>
</dbReference>
<evidence type="ECO:0000259" key="8">
    <source>
        <dbReference type="PROSITE" id="PS50114"/>
    </source>
</evidence>
<evidence type="ECO:0000256" key="4">
    <source>
        <dbReference type="ARBA" id="ARBA00022833"/>
    </source>
</evidence>
<dbReference type="GO" id="GO:0000981">
    <property type="term" value="F:DNA-binding transcription factor activity, RNA polymerase II-specific"/>
    <property type="evidence" value="ECO:0007669"/>
    <property type="project" value="TreeGrafter"/>
</dbReference>
<feature type="region of interest" description="Disordered" evidence="7">
    <location>
        <begin position="58"/>
        <end position="104"/>
    </location>
</feature>
<dbReference type="GO" id="GO:0000122">
    <property type="term" value="P:negative regulation of transcription by RNA polymerase II"/>
    <property type="evidence" value="ECO:0007669"/>
    <property type="project" value="TreeGrafter"/>
</dbReference>
<evidence type="ECO:0000256" key="5">
    <source>
        <dbReference type="ARBA" id="ARBA00023242"/>
    </source>
</evidence>
<dbReference type="SUPFAM" id="SSF57716">
    <property type="entry name" value="Glucocorticoid receptor-like (DNA-binding domain)"/>
    <property type="match status" value="1"/>
</dbReference>
<evidence type="ECO:0000313" key="9">
    <source>
        <dbReference type="EMBL" id="KZO93412.1"/>
    </source>
</evidence>
<keyword evidence="3 6" id="KW-0863">Zinc-finger</keyword>
<dbReference type="Proteomes" id="UP000076738">
    <property type="component" value="Unassembled WGS sequence"/>
</dbReference>
<reference evidence="9 10" key="1">
    <citation type="journal article" date="2016" name="Mol. Biol. Evol.">
        <title>Comparative Genomics of Early-Diverging Mushroom-Forming Fungi Provides Insights into the Origins of Lignocellulose Decay Capabilities.</title>
        <authorList>
            <person name="Nagy L.G."/>
            <person name="Riley R."/>
            <person name="Tritt A."/>
            <person name="Adam C."/>
            <person name="Daum C."/>
            <person name="Floudas D."/>
            <person name="Sun H."/>
            <person name="Yadav J.S."/>
            <person name="Pangilinan J."/>
            <person name="Larsson K.H."/>
            <person name="Matsuura K."/>
            <person name="Barry K."/>
            <person name="Labutti K."/>
            <person name="Kuo R."/>
            <person name="Ohm R.A."/>
            <person name="Bhattacharya S.S."/>
            <person name="Shirouzu T."/>
            <person name="Yoshinaga Y."/>
            <person name="Martin F.M."/>
            <person name="Grigoriev I.V."/>
            <person name="Hibbett D.S."/>
        </authorList>
    </citation>
    <scope>NUCLEOTIDE SEQUENCE [LARGE SCALE GENOMIC DNA]</scope>
    <source>
        <strain evidence="9 10">TUFC12733</strain>
    </source>
</reference>
<feature type="region of interest" description="Disordered" evidence="7">
    <location>
        <begin position="1"/>
        <end position="39"/>
    </location>
</feature>
<dbReference type="OrthoDB" id="515401at2759"/>
<feature type="compositionally biased region" description="Polar residues" evidence="7">
    <location>
        <begin position="622"/>
        <end position="633"/>
    </location>
</feature>
<evidence type="ECO:0000313" key="10">
    <source>
        <dbReference type="Proteomes" id="UP000076738"/>
    </source>
</evidence>
<keyword evidence="5" id="KW-0539">Nucleus</keyword>
<feature type="compositionally biased region" description="Low complexity" evidence="7">
    <location>
        <begin position="501"/>
        <end position="517"/>
    </location>
</feature>
<dbReference type="Gene3D" id="3.30.50.10">
    <property type="entry name" value="Erythroid Transcription Factor GATA-1, subunit A"/>
    <property type="match status" value="1"/>
</dbReference>
<comment type="subcellular location">
    <subcellularLocation>
        <location evidence="1">Nucleus</location>
    </subcellularLocation>
</comment>
<evidence type="ECO:0000256" key="1">
    <source>
        <dbReference type="ARBA" id="ARBA00004123"/>
    </source>
</evidence>
<proteinExistence type="predicted"/>
<dbReference type="InterPro" id="IPR000679">
    <property type="entry name" value="Znf_GATA"/>
</dbReference>
<name>A0A167JB00_CALVF</name>
<gene>
    <name evidence="9" type="ORF">CALVIDRAFT_257719</name>
</gene>
<dbReference type="InterPro" id="IPR013088">
    <property type="entry name" value="Znf_NHR/GATA"/>
</dbReference>
<feature type="region of interest" description="Disordered" evidence="7">
    <location>
        <begin position="198"/>
        <end position="227"/>
    </location>
</feature>
<evidence type="ECO:0000256" key="6">
    <source>
        <dbReference type="PROSITE-ProRule" id="PRU00094"/>
    </source>
</evidence>
<evidence type="ECO:0000256" key="3">
    <source>
        <dbReference type="ARBA" id="ARBA00022771"/>
    </source>
</evidence>
<dbReference type="SMART" id="SM00401">
    <property type="entry name" value="ZnF_GATA"/>
    <property type="match status" value="1"/>
</dbReference>
<dbReference type="EMBL" id="KV417302">
    <property type="protein sequence ID" value="KZO93412.1"/>
    <property type="molecule type" value="Genomic_DNA"/>
</dbReference>
<dbReference type="PANTHER" id="PTHR10071">
    <property type="entry name" value="TRANSCRIPTION FACTOR GATA FAMILY MEMBER"/>
    <property type="match status" value="1"/>
</dbReference>
<dbReference type="CDD" id="cd00202">
    <property type="entry name" value="ZnF_GATA"/>
    <property type="match status" value="1"/>
</dbReference>
<sequence length="662" mass="69555">MDWRSISRSRSRVPMDIDFRAASRSRSRPPNAMFPYDPFTHPEAHSHNLLSQTEGVLFPSFDSPVEPSTSNWRPIPGSTTKSDSSGKPASIPIPGSASAGRDSLARLQQEAAHEYGFDHQGVASDIDHLAHHRMISMPASAQHVFPSLPPSAAQPGSLPAFGIYPGTSWGGSHPGPSNRRQPAFPRVVRKTSFDHTVPKTGIFDVPGRHQVNGRPESPKTTLGKRRADPMPMEAEFRGDAMEQPSAASLQPENLMISSSFDFHVPNPYEGMFDMHSADMMSPISTTDMQHHAMRTSFSAPVSYTSSPSTGFVPLPPTLEHLDVGSANTATNALADGVARMTTASASPISPVHPSSYHGGMGGYNNDQQGMMSLFYPGVGMEDPSQTHYTHVDPTQILANQSPVAYSGSAGSSAGAYQTSPPSDEWGTGLNTTSTPSPEPIGGYPSSAPAPSRLAQALGKAAHRAGVQSQNRKIASTKRVVEAAGSSGKSAHQKKSSGPLVAPKKSSSAEPAKSPASAVTTGSSAGDDGEGLPTVCTNCQTTNTPLWRRDAEGNPLCNACGLFFKLHGVVRPLSLKTDVIKKRNRTSGQPGGAATRKTGVTATPSTVRIAASHAKRNSLPGPLSTSLGASSTRTIAPGKPGSAGAASLSMKRQRRSSDANLLG</sequence>
<evidence type="ECO:0000256" key="2">
    <source>
        <dbReference type="ARBA" id="ARBA00022723"/>
    </source>
</evidence>
<dbReference type="FunFam" id="3.30.50.10:FF:000007">
    <property type="entry name" value="Nitrogen regulatory AreA, N-terminal"/>
    <property type="match status" value="1"/>
</dbReference>
<dbReference type="PROSITE" id="PS50114">
    <property type="entry name" value="GATA_ZN_FINGER_2"/>
    <property type="match status" value="1"/>
</dbReference>
<dbReference type="GO" id="GO:0005634">
    <property type="term" value="C:nucleus"/>
    <property type="evidence" value="ECO:0007669"/>
    <property type="project" value="UniProtKB-SubCell"/>
</dbReference>
<organism evidence="9 10">
    <name type="scientific">Calocera viscosa (strain TUFC12733)</name>
    <dbReference type="NCBI Taxonomy" id="1330018"/>
    <lineage>
        <taxon>Eukaryota</taxon>
        <taxon>Fungi</taxon>
        <taxon>Dikarya</taxon>
        <taxon>Basidiomycota</taxon>
        <taxon>Agaricomycotina</taxon>
        <taxon>Dacrymycetes</taxon>
        <taxon>Dacrymycetales</taxon>
        <taxon>Dacrymycetaceae</taxon>
        <taxon>Calocera</taxon>
    </lineage>
</organism>
<feature type="domain" description="GATA-type" evidence="8">
    <location>
        <begin position="535"/>
        <end position="582"/>
    </location>
</feature>
<dbReference type="Pfam" id="PF00320">
    <property type="entry name" value="GATA"/>
    <property type="match status" value="1"/>
</dbReference>
<feature type="compositionally biased region" description="Low complexity" evidence="7">
    <location>
        <begin position="635"/>
        <end position="646"/>
    </location>
</feature>
<keyword evidence="2" id="KW-0479">Metal-binding</keyword>